<dbReference type="Pfam" id="PF08477">
    <property type="entry name" value="Roc"/>
    <property type="match status" value="1"/>
</dbReference>
<evidence type="ECO:0000313" key="2">
    <source>
        <dbReference type="Proteomes" id="UP000596742"/>
    </source>
</evidence>
<sequence length="229" mass="26388">MKRLLWQNKEDVTSTQSTDGIEVEKCNINIADGTWSPCNTDQGVVYPTQVAHVDDDLTRLIRKVFKRKSLDVEFAAAKTGVDQKHFSSITDDSRIASDKELSKYSYELVSKNQYHDQMSSVTNENDYDPVDNENINKMTSTIMKTYFQLREEEKGHMLAFCQLWDFANQEDFIATHQVFRSKYAVYVLVTDSLELSTAENQGIDFEDSARKFLNREADTKIAFLILLCF</sequence>
<organism evidence="1 2">
    <name type="scientific">Mytilus galloprovincialis</name>
    <name type="common">Mediterranean mussel</name>
    <dbReference type="NCBI Taxonomy" id="29158"/>
    <lineage>
        <taxon>Eukaryota</taxon>
        <taxon>Metazoa</taxon>
        <taxon>Spiralia</taxon>
        <taxon>Lophotrochozoa</taxon>
        <taxon>Mollusca</taxon>
        <taxon>Bivalvia</taxon>
        <taxon>Autobranchia</taxon>
        <taxon>Pteriomorphia</taxon>
        <taxon>Mytilida</taxon>
        <taxon>Mytiloidea</taxon>
        <taxon>Mytilidae</taxon>
        <taxon>Mytilinae</taxon>
        <taxon>Mytilus</taxon>
    </lineage>
</organism>
<evidence type="ECO:0000313" key="1">
    <source>
        <dbReference type="EMBL" id="VDH97138.1"/>
    </source>
</evidence>
<dbReference type="InterPro" id="IPR027417">
    <property type="entry name" value="P-loop_NTPase"/>
</dbReference>
<gene>
    <name evidence="1" type="ORF">MGAL_10B083110</name>
</gene>
<reference evidence="1" key="1">
    <citation type="submission" date="2018-11" db="EMBL/GenBank/DDBJ databases">
        <authorList>
            <person name="Alioto T."/>
            <person name="Alioto T."/>
        </authorList>
    </citation>
    <scope>NUCLEOTIDE SEQUENCE</scope>
</reference>
<keyword evidence="2" id="KW-1185">Reference proteome</keyword>
<dbReference type="EMBL" id="UYJE01000859">
    <property type="protein sequence ID" value="VDH97138.1"/>
    <property type="molecule type" value="Genomic_DNA"/>
</dbReference>
<dbReference type="SUPFAM" id="SSF52540">
    <property type="entry name" value="P-loop containing nucleoside triphosphate hydrolases"/>
    <property type="match status" value="1"/>
</dbReference>
<dbReference type="Gene3D" id="3.40.50.300">
    <property type="entry name" value="P-loop containing nucleotide triphosphate hydrolases"/>
    <property type="match status" value="1"/>
</dbReference>
<proteinExistence type="predicted"/>
<dbReference type="AlphaFoldDB" id="A0A8B6BXN0"/>
<comment type="caution">
    <text evidence="1">The sequence shown here is derived from an EMBL/GenBank/DDBJ whole genome shotgun (WGS) entry which is preliminary data.</text>
</comment>
<accession>A0A8B6BXN0</accession>
<name>A0A8B6BXN0_MYTGA</name>
<dbReference type="Proteomes" id="UP000596742">
    <property type="component" value="Unassembled WGS sequence"/>
</dbReference>
<protein>
    <submittedName>
        <fullName evidence="1">Uncharacterized protein</fullName>
    </submittedName>
</protein>